<dbReference type="Pfam" id="PF09864">
    <property type="entry name" value="MliC"/>
    <property type="match status" value="1"/>
</dbReference>
<evidence type="ECO:0000256" key="5">
    <source>
        <dbReference type="SAM" id="SignalP"/>
    </source>
</evidence>
<evidence type="ECO:0000256" key="3">
    <source>
        <dbReference type="ARBA" id="ARBA00023139"/>
    </source>
</evidence>
<accession>A0ABU1ME92</accession>
<name>A0ABU1ME92_9HYPH</name>
<keyword evidence="4" id="KW-0449">Lipoprotein</keyword>
<dbReference type="InterPro" id="IPR036328">
    <property type="entry name" value="MliC_sf"/>
</dbReference>
<keyword evidence="3" id="KW-0564">Palmitate</keyword>
<dbReference type="RefSeq" id="WP_310015772.1">
    <property type="nucleotide sequence ID" value="NZ_JAVDQT010000010.1"/>
</dbReference>
<keyword evidence="8" id="KW-1185">Reference proteome</keyword>
<feature type="signal peptide" evidence="5">
    <location>
        <begin position="1"/>
        <end position="24"/>
    </location>
</feature>
<sequence>MKPGMRAGSIAAVIVIATMCSARAIETRYSCADGTEIIAVFSSPDQSPGDVQLSFNGSPDIIRLPQLRSADGGRYQKGTTEFWIKGNNATLARHGNSTICKGQ</sequence>
<evidence type="ECO:0000256" key="2">
    <source>
        <dbReference type="ARBA" id="ARBA00023136"/>
    </source>
</evidence>
<dbReference type="InterPro" id="IPR018660">
    <property type="entry name" value="MliC"/>
</dbReference>
<evidence type="ECO:0000313" key="8">
    <source>
        <dbReference type="Proteomes" id="UP001184614"/>
    </source>
</evidence>
<keyword evidence="2" id="KW-0472">Membrane</keyword>
<comment type="caution">
    <text evidence="7">The sequence shown here is derived from an EMBL/GenBank/DDBJ whole genome shotgun (WGS) entry which is preliminary data.</text>
</comment>
<organism evidence="7 8">
    <name type="scientific">Brucella pseudogrignonensis</name>
    <dbReference type="NCBI Taxonomy" id="419475"/>
    <lineage>
        <taxon>Bacteria</taxon>
        <taxon>Pseudomonadati</taxon>
        <taxon>Pseudomonadota</taxon>
        <taxon>Alphaproteobacteria</taxon>
        <taxon>Hyphomicrobiales</taxon>
        <taxon>Brucellaceae</taxon>
        <taxon>Brucella/Ochrobactrum group</taxon>
        <taxon>Brucella</taxon>
    </lineage>
</organism>
<proteinExistence type="predicted"/>
<feature type="chain" id="PRO_5045370992" evidence="5">
    <location>
        <begin position="25"/>
        <end position="103"/>
    </location>
</feature>
<evidence type="ECO:0000313" key="7">
    <source>
        <dbReference type="EMBL" id="MDR6434349.1"/>
    </source>
</evidence>
<reference evidence="7 8" key="1">
    <citation type="submission" date="2023-07" db="EMBL/GenBank/DDBJ databases">
        <title>Sorghum-associated microbial communities from plants grown in Nebraska, USA.</title>
        <authorList>
            <person name="Schachtman D."/>
        </authorList>
    </citation>
    <scope>NUCLEOTIDE SEQUENCE [LARGE SCALE GENOMIC DNA]</scope>
    <source>
        <strain evidence="7 8">DS1730</strain>
    </source>
</reference>
<dbReference type="EMBL" id="JAVDQT010000010">
    <property type="protein sequence ID" value="MDR6434349.1"/>
    <property type="molecule type" value="Genomic_DNA"/>
</dbReference>
<evidence type="ECO:0000256" key="1">
    <source>
        <dbReference type="ARBA" id="ARBA00022729"/>
    </source>
</evidence>
<protein>
    <submittedName>
        <fullName evidence="7">Membrane-bound inhibitor of C-type lysozyme</fullName>
    </submittedName>
</protein>
<dbReference type="Proteomes" id="UP001184614">
    <property type="component" value="Unassembled WGS sequence"/>
</dbReference>
<dbReference type="SUPFAM" id="SSF141488">
    <property type="entry name" value="YdhA-like"/>
    <property type="match status" value="1"/>
</dbReference>
<gene>
    <name evidence="7" type="ORF">J2782_004100</name>
</gene>
<dbReference type="Gene3D" id="2.40.128.200">
    <property type="match status" value="1"/>
</dbReference>
<feature type="domain" description="C-type lysozyme inhibitor" evidence="6">
    <location>
        <begin position="29"/>
        <end position="97"/>
    </location>
</feature>
<keyword evidence="1 5" id="KW-0732">Signal</keyword>
<evidence type="ECO:0000256" key="4">
    <source>
        <dbReference type="ARBA" id="ARBA00023288"/>
    </source>
</evidence>
<evidence type="ECO:0000259" key="6">
    <source>
        <dbReference type="Pfam" id="PF09864"/>
    </source>
</evidence>